<evidence type="ECO:0000313" key="1">
    <source>
        <dbReference type="EMBL" id="CAH1603518.1"/>
    </source>
</evidence>
<dbReference type="Proteomes" id="UP001295462">
    <property type="component" value="Unassembled WGS sequence"/>
</dbReference>
<organism evidence="1 2">
    <name type="scientific">Vibrio jasicida</name>
    <dbReference type="NCBI Taxonomy" id="766224"/>
    <lineage>
        <taxon>Bacteria</taxon>
        <taxon>Pseudomonadati</taxon>
        <taxon>Pseudomonadota</taxon>
        <taxon>Gammaproteobacteria</taxon>
        <taxon>Vibrionales</taxon>
        <taxon>Vibrionaceae</taxon>
        <taxon>Vibrio</taxon>
    </lineage>
</organism>
<dbReference type="AlphaFoldDB" id="A0AAU9QXG4"/>
<dbReference type="RefSeq" id="WP_409590378.1">
    <property type="nucleotide sequence ID" value="NZ_CAKMTZ010000137.1"/>
</dbReference>
<proteinExistence type="predicted"/>
<accession>A0AAU9QXG4</accession>
<reference evidence="1" key="1">
    <citation type="submission" date="2022-01" db="EMBL/GenBank/DDBJ databases">
        <authorList>
            <person name="Lagorce A."/>
        </authorList>
    </citation>
    <scope>NUCLEOTIDE SEQUENCE</scope>
    <source>
        <strain evidence="1">Th15_F1_A12</strain>
    </source>
</reference>
<comment type="caution">
    <text evidence="1">The sequence shown here is derived from an EMBL/GenBank/DDBJ whole genome shotgun (WGS) entry which is preliminary data.</text>
</comment>
<sequence>MSLTNFETQNAINACTKPEKVDPALEQAIRHLTQIGLTARVDVTTAAHFIDRLLEAKNEPSLSLASFVGLSNATINNIVRQEVITHFNELAKERDKEL</sequence>
<evidence type="ECO:0000313" key="2">
    <source>
        <dbReference type="Proteomes" id="UP001295462"/>
    </source>
</evidence>
<protein>
    <submittedName>
        <fullName evidence="1">Uncharacterized protein</fullName>
    </submittedName>
</protein>
<dbReference type="EMBL" id="CAKMUD010000127">
    <property type="protein sequence ID" value="CAH1603518.1"/>
    <property type="molecule type" value="Genomic_DNA"/>
</dbReference>
<gene>
    <name evidence="1" type="ORF">THF1A12_70237</name>
</gene>
<name>A0AAU9QXG4_9VIBR</name>